<proteinExistence type="predicted"/>
<evidence type="ECO:0000259" key="2">
    <source>
        <dbReference type="PROSITE" id="PS50919"/>
    </source>
</evidence>
<organism evidence="3 5">
    <name type="scientific">Rhizophagus clarus</name>
    <dbReference type="NCBI Taxonomy" id="94130"/>
    <lineage>
        <taxon>Eukaryota</taxon>
        <taxon>Fungi</taxon>
        <taxon>Fungi incertae sedis</taxon>
        <taxon>Mucoromycota</taxon>
        <taxon>Glomeromycotina</taxon>
        <taxon>Glomeromycetes</taxon>
        <taxon>Glomerales</taxon>
        <taxon>Glomeraceae</taxon>
        <taxon>Rhizophagus</taxon>
    </lineage>
</organism>
<reference evidence="3 5" key="1">
    <citation type="submission" date="2017-11" db="EMBL/GenBank/DDBJ databases">
        <title>The genome of Rhizophagus clarus HR1 reveals common genetic basis of auxotrophy among arbuscular mycorrhizal fungi.</title>
        <authorList>
            <person name="Kobayashi Y."/>
        </authorList>
    </citation>
    <scope>NUCLEOTIDE SEQUENCE [LARGE SCALE GENOMIC DNA]</scope>
    <source>
        <strain evidence="3 5">HR1</strain>
    </source>
</reference>
<evidence type="ECO:0000313" key="5">
    <source>
        <dbReference type="Proteomes" id="UP000247702"/>
    </source>
</evidence>
<evidence type="ECO:0000256" key="1">
    <source>
        <dbReference type="ARBA" id="ARBA00022737"/>
    </source>
</evidence>
<dbReference type="InterPro" id="IPR036300">
    <property type="entry name" value="MIR_dom_sf"/>
</dbReference>
<dbReference type="Proteomes" id="UP000615446">
    <property type="component" value="Unassembled WGS sequence"/>
</dbReference>
<dbReference type="SUPFAM" id="SSF82109">
    <property type="entry name" value="MIR domain"/>
    <property type="match status" value="1"/>
</dbReference>
<comment type="caution">
    <text evidence="3">The sequence shown here is derived from an EMBL/GenBank/DDBJ whole genome shotgun (WGS) entry which is preliminary data.</text>
</comment>
<keyword evidence="5" id="KW-1185">Reference proteome</keyword>
<dbReference type="PROSITE" id="PS50919">
    <property type="entry name" value="MIR"/>
    <property type="match status" value="1"/>
</dbReference>
<dbReference type="SMART" id="SM00472">
    <property type="entry name" value="MIR"/>
    <property type="match status" value="1"/>
</dbReference>
<dbReference type="OrthoDB" id="2320889at2759"/>
<gene>
    <name evidence="4" type="ORF">RCL2_002167300</name>
    <name evidence="3" type="ORF">RclHR1_19440001</name>
</gene>
<evidence type="ECO:0000313" key="3">
    <source>
        <dbReference type="EMBL" id="GBB91960.1"/>
    </source>
</evidence>
<dbReference type="EMBL" id="BEXD01001051">
    <property type="protein sequence ID" value="GBB91960.1"/>
    <property type="molecule type" value="Genomic_DNA"/>
</dbReference>
<dbReference type="InterPro" id="IPR016093">
    <property type="entry name" value="MIR_motif"/>
</dbReference>
<dbReference type="CDD" id="cd23263">
    <property type="entry name" value="beta-trefoil_MIR"/>
    <property type="match status" value="1"/>
</dbReference>
<dbReference type="Gene3D" id="2.80.10.50">
    <property type="match status" value="1"/>
</dbReference>
<accession>A0A2Z6QPG2</accession>
<keyword evidence="1" id="KW-0677">Repeat</keyword>
<protein>
    <recommendedName>
        <fullName evidence="2">MIR domain-containing protein</fullName>
    </recommendedName>
</protein>
<feature type="domain" description="MIR" evidence="2">
    <location>
        <begin position="158"/>
        <end position="213"/>
    </location>
</feature>
<evidence type="ECO:0000313" key="4">
    <source>
        <dbReference type="EMBL" id="GES94981.1"/>
    </source>
</evidence>
<name>A0A2Z6QPG2_9GLOM</name>
<dbReference type="Proteomes" id="UP000247702">
    <property type="component" value="Unassembled WGS sequence"/>
</dbReference>
<dbReference type="EMBL" id="BLAL01000239">
    <property type="protein sequence ID" value="GES94981.1"/>
    <property type="molecule type" value="Genomic_DNA"/>
</dbReference>
<sequence>MTPQVYDGNIHPDEWLKQFNTYCFLKNITTHNVKFAKMMIDSTINIPKDATSLTEIISALKTDVSFTIFKNTNKRKLQALKYKSENVGGNTAKFIDTFRKLCRDAEIDDLNEQKKNFIETLSYALKNKFLDKIDDENIESLNDIFLRFNNILIEPTININIKDGSIIALKHVATGKYLSTIENLRYETESNSQMVFLGDSELNSTSLWKIQFDKEYATTDTFITFQHLFDKFLGIRYRNNNRRDYYKSPSGNTEVSCNVIKGNDNNNKWRFDLGDLKNQGYLKSNDIITLSIKNERLIDQFQFLRGHDFHVTSEDETYFEVICHDKAIGAHDNWCIELIE</sequence>
<reference evidence="4" key="2">
    <citation type="submission" date="2019-10" db="EMBL/GenBank/DDBJ databases">
        <title>Conservation and host-specific expression of non-tandemly repeated heterogenous ribosome RNA gene in arbuscular mycorrhizal fungi.</title>
        <authorList>
            <person name="Maeda T."/>
            <person name="Kobayashi Y."/>
            <person name="Nakagawa T."/>
            <person name="Ezawa T."/>
            <person name="Yamaguchi K."/>
            <person name="Bino T."/>
            <person name="Nishimoto Y."/>
            <person name="Shigenobu S."/>
            <person name="Kawaguchi M."/>
        </authorList>
    </citation>
    <scope>NUCLEOTIDE SEQUENCE</scope>
    <source>
        <strain evidence="4">HR1</strain>
    </source>
</reference>
<dbReference type="AlphaFoldDB" id="A0A2Z6QPG2"/>